<gene>
    <name evidence="5" type="ORF">A2Z61_00100</name>
</gene>
<evidence type="ECO:0000256" key="2">
    <source>
        <dbReference type="RuleBase" id="RU004135"/>
    </source>
</evidence>
<dbReference type="PANTHER" id="PTHR23135:SF4">
    <property type="entry name" value="UDP-N-ACETYLMURAMOYL-L-ALANYL-D-GLUTAMATE--2,6-DIAMINOPIMELATE LIGASE MURE HOMOLOG, CHLOROPLASTIC"/>
    <property type="match status" value="1"/>
</dbReference>
<reference evidence="5 6" key="1">
    <citation type="journal article" date="2016" name="Nat. Commun.">
        <title>Thousands of microbial genomes shed light on interconnected biogeochemical processes in an aquifer system.</title>
        <authorList>
            <person name="Anantharaman K."/>
            <person name="Brown C.T."/>
            <person name="Hug L.A."/>
            <person name="Sharon I."/>
            <person name="Castelle C.J."/>
            <person name="Probst A.J."/>
            <person name="Thomas B.C."/>
            <person name="Singh A."/>
            <person name="Wilkins M.J."/>
            <person name="Karaoz U."/>
            <person name="Brodie E.L."/>
            <person name="Williams K.H."/>
            <person name="Hubbard S.S."/>
            <person name="Banfield J.F."/>
        </authorList>
    </citation>
    <scope>NUCLEOTIDE SEQUENCE [LARGE SCALE GENOMIC DNA]</scope>
</reference>
<dbReference type="GO" id="GO:0016881">
    <property type="term" value="F:acid-amino acid ligase activity"/>
    <property type="evidence" value="ECO:0007669"/>
    <property type="project" value="InterPro"/>
</dbReference>
<name>A0A1F5EFS0_9BACT</name>
<comment type="pathway">
    <text evidence="2">Cell wall biogenesis; peptidoglycan biosynthesis.</text>
</comment>
<dbReference type="EMBL" id="MFAC01000035">
    <property type="protein sequence ID" value="OGD66215.1"/>
    <property type="molecule type" value="Genomic_DNA"/>
</dbReference>
<dbReference type="GO" id="GO:0009252">
    <property type="term" value="P:peptidoglycan biosynthetic process"/>
    <property type="evidence" value="ECO:0007669"/>
    <property type="project" value="UniProtKB-UniPathway"/>
</dbReference>
<keyword evidence="2" id="KW-0131">Cell cycle</keyword>
<keyword evidence="2" id="KW-0961">Cell wall biogenesis/degradation</keyword>
<dbReference type="InterPro" id="IPR036565">
    <property type="entry name" value="Mur-like_cat_sf"/>
</dbReference>
<keyword evidence="2" id="KW-0133">Cell shape</keyword>
<proteinExistence type="inferred from homology"/>
<accession>A0A1F5EFS0</accession>
<comment type="caution">
    <text evidence="5">The sequence shown here is derived from an EMBL/GenBank/DDBJ whole genome shotgun (WGS) entry which is preliminary data.</text>
</comment>
<dbReference type="GO" id="GO:0005524">
    <property type="term" value="F:ATP binding"/>
    <property type="evidence" value="ECO:0007669"/>
    <property type="project" value="InterPro"/>
</dbReference>
<feature type="domain" description="Mur ligase central" evidence="4">
    <location>
        <begin position="51"/>
        <end position="244"/>
    </location>
</feature>
<dbReference type="GO" id="GO:0071555">
    <property type="term" value="P:cell wall organization"/>
    <property type="evidence" value="ECO:0007669"/>
    <property type="project" value="UniProtKB-KW"/>
</dbReference>
<dbReference type="NCBIfam" id="TIGR01085">
    <property type="entry name" value="murE"/>
    <property type="match status" value="1"/>
</dbReference>
<organism evidence="5 6">
    <name type="scientific">Candidatus Campbellbacteria bacterium RIFCSPLOWO2_02_35_12</name>
    <dbReference type="NCBI Taxonomy" id="1797580"/>
    <lineage>
        <taxon>Bacteria</taxon>
        <taxon>Candidatus Campbelliibacteriota</taxon>
    </lineage>
</organism>
<evidence type="ECO:0000259" key="4">
    <source>
        <dbReference type="Pfam" id="PF08245"/>
    </source>
</evidence>
<dbReference type="GO" id="GO:0005737">
    <property type="term" value="C:cytoplasm"/>
    <property type="evidence" value="ECO:0007669"/>
    <property type="project" value="UniProtKB-SubCell"/>
</dbReference>
<comment type="subcellular location">
    <subcellularLocation>
        <location evidence="2">Cytoplasm</location>
    </subcellularLocation>
</comment>
<evidence type="ECO:0000259" key="3">
    <source>
        <dbReference type="Pfam" id="PF02875"/>
    </source>
</evidence>
<evidence type="ECO:0000313" key="6">
    <source>
        <dbReference type="Proteomes" id="UP000186029"/>
    </source>
</evidence>
<dbReference type="Proteomes" id="UP000186029">
    <property type="component" value="Unassembled WGS sequence"/>
</dbReference>
<dbReference type="PANTHER" id="PTHR23135">
    <property type="entry name" value="MUR LIGASE FAMILY MEMBER"/>
    <property type="match status" value="1"/>
</dbReference>
<dbReference type="InterPro" id="IPR004101">
    <property type="entry name" value="Mur_ligase_C"/>
</dbReference>
<dbReference type="Gene3D" id="3.40.1190.10">
    <property type="entry name" value="Mur-like, catalytic domain"/>
    <property type="match status" value="1"/>
</dbReference>
<dbReference type="STRING" id="1797580.A2Z61_00100"/>
<dbReference type="UniPathway" id="UPA00219"/>
<dbReference type="Pfam" id="PF08245">
    <property type="entry name" value="Mur_ligase_M"/>
    <property type="match status" value="1"/>
</dbReference>
<evidence type="ECO:0000256" key="1">
    <source>
        <dbReference type="ARBA" id="ARBA00005898"/>
    </source>
</evidence>
<keyword evidence="2" id="KW-0573">Peptidoglycan synthesis</keyword>
<dbReference type="InterPro" id="IPR036615">
    <property type="entry name" value="Mur_ligase_C_dom_sf"/>
</dbReference>
<dbReference type="SUPFAM" id="SSF53244">
    <property type="entry name" value="MurD-like peptide ligases, peptide-binding domain"/>
    <property type="match status" value="1"/>
</dbReference>
<evidence type="ECO:0008006" key="7">
    <source>
        <dbReference type="Google" id="ProtNLM"/>
    </source>
</evidence>
<comment type="similarity">
    <text evidence="1">Belongs to the MurCDEF family. MurE subfamily.</text>
</comment>
<protein>
    <recommendedName>
        <fullName evidence="7">UDP-N-acetylmuramoyl-L-alanyl-D-glutamate--2, 6-diaminopimelate ligase</fullName>
    </recommendedName>
</protein>
<dbReference type="InterPro" id="IPR013221">
    <property type="entry name" value="Mur_ligase_cen"/>
</dbReference>
<keyword evidence="2" id="KW-0132">Cell division</keyword>
<dbReference type="Pfam" id="PF02875">
    <property type="entry name" value="Mur_ligase_C"/>
    <property type="match status" value="1"/>
</dbReference>
<dbReference type="GO" id="GO:0008360">
    <property type="term" value="P:regulation of cell shape"/>
    <property type="evidence" value="ECO:0007669"/>
    <property type="project" value="UniProtKB-KW"/>
</dbReference>
<dbReference type="SUPFAM" id="SSF53623">
    <property type="entry name" value="MurD-like peptide ligases, catalytic domain"/>
    <property type="match status" value="1"/>
</dbReference>
<feature type="domain" description="Mur ligase C-terminal" evidence="3">
    <location>
        <begin position="268"/>
        <end position="391"/>
    </location>
</feature>
<dbReference type="InterPro" id="IPR005761">
    <property type="entry name" value="UDP-N-AcMur-Glu-dNH2Pim_ligase"/>
</dbReference>
<sequence>MIESILNFGRKIIPRKIFKAAQPIYHFFLAFAGAVYYKFPSRKIFIVAVIGTKGKTTVTELINKILETSGEETALVNTIRFKIRKKEKTNLFKMTMPGRFFIQKFLRDAVSAKCKYAIIEMTSEGVKQFRHKFIALDSLVFTNIAPEHIESHGSFENYLDAKLSIARALEKSSKKNKIIIANMDDKYTDKFLNIFVKNKIQFSLKNAEPYMLSEKFTEITFDGLKIHSKLIGIFNIYNTLAAAFFAKSQNIDPLTIKYAVEQFDGARGRVERIEEGQNFTVIVDYAHTKESLEELYKAFGKSEKICVLGNTGGGRDKWKRSAMGKIADTYCKHIILTNEDPYDEDPIKIIKDTVKGIIKKKPEIIIDRKQAIKKALMVANKGDVVLITGKGTDPYIMVAEGGKIPWSDTNTVRNELKLLFNKKNNCV</sequence>
<dbReference type="GO" id="GO:0051301">
    <property type="term" value="P:cell division"/>
    <property type="evidence" value="ECO:0007669"/>
    <property type="project" value="UniProtKB-KW"/>
</dbReference>
<dbReference type="AlphaFoldDB" id="A0A1F5EFS0"/>
<dbReference type="Gene3D" id="3.90.190.20">
    <property type="entry name" value="Mur ligase, C-terminal domain"/>
    <property type="match status" value="1"/>
</dbReference>
<evidence type="ECO:0000313" key="5">
    <source>
        <dbReference type="EMBL" id="OGD66215.1"/>
    </source>
</evidence>